<dbReference type="GO" id="GO:0032366">
    <property type="term" value="P:intracellular sterol transport"/>
    <property type="evidence" value="ECO:0007669"/>
    <property type="project" value="UniProtKB-UniRule"/>
</dbReference>
<comment type="function">
    <text evidence="10">Mediator of sterol homeostasis involved in sterol uptake, trafficking and distribution into membranes.</text>
</comment>
<sequence length="301" mass="36368">MICINCGCHVKSLYVKYSKNHIRLTDCPNCQQVVDKYVEFDMVLLFINLLLLKPGAYRHLVFNSLEMNLRDYPDHFDNYNIYDFRVFIKDWALWFKKYNRMNRIWLLLITFEVYLTWVTEESKYNNYYKDYKFNSRYKIVVWDILQISSPLHQYIYFAFYVIGDLTLLNKLTQQYLLKWAKWGTEYKYSNDIISYTMLLSHGAKIFPILMLIWPYDSLISTSIIKWIANFYLIESLKIVTNKPYSQIILLFTCVFLIRCVVVKSVLTLILSKGNIIEIQSYIRGEFELLRYRYLSKRDIFL</sequence>
<comment type="function">
    <text evidence="10">Regulates also the sphingolipid metabolism.</text>
</comment>
<dbReference type="HOGENOM" id="CLU_057366_2_0_1"/>
<dbReference type="InterPro" id="IPR007290">
    <property type="entry name" value="Arv1"/>
</dbReference>
<evidence type="ECO:0000256" key="3">
    <source>
        <dbReference type="ARBA" id="ARBA00022448"/>
    </source>
</evidence>
<dbReference type="GO" id="GO:0097036">
    <property type="term" value="P:regulation of plasma membrane sterol distribution"/>
    <property type="evidence" value="ECO:0007669"/>
    <property type="project" value="UniProtKB-UniRule"/>
</dbReference>
<protein>
    <recommendedName>
        <fullName evidence="10">Protein ARV</fullName>
    </recommendedName>
</protein>
<keyword evidence="9 10" id="KW-0472">Membrane</keyword>
<keyword evidence="7 10" id="KW-0445">Lipid transport</keyword>
<dbReference type="Pfam" id="PF04161">
    <property type="entry name" value="Arv1"/>
    <property type="match status" value="1"/>
</dbReference>
<dbReference type="eggNOG" id="KOG3134">
    <property type="taxonomic scope" value="Eukaryota"/>
</dbReference>
<dbReference type="InParanoid" id="G8JT92"/>
<dbReference type="GeneID" id="11472454"/>
<dbReference type="AlphaFoldDB" id="G8JT92"/>
<dbReference type="GO" id="GO:0000139">
    <property type="term" value="C:Golgi membrane"/>
    <property type="evidence" value="ECO:0007669"/>
    <property type="project" value="UniProtKB-SubCell"/>
</dbReference>
<keyword evidence="3 10" id="KW-0813">Transport</keyword>
<keyword evidence="5 10" id="KW-0256">Endoplasmic reticulum</keyword>
<evidence type="ECO:0000256" key="4">
    <source>
        <dbReference type="ARBA" id="ARBA00022692"/>
    </source>
</evidence>
<keyword evidence="8 10" id="KW-0443">Lipid metabolism</keyword>
<evidence type="ECO:0000256" key="6">
    <source>
        <dbReference type="ARBA" id="ARBA00022989"/>
    </source>
</evidence>
<feature type="transmembrane region" description="Helical" evidence="10">
    <location>
        <begin position="247"/>
        <end position="270"/>
    </location>
</feature>
<dbReference type="OrthoDB" id="2192830at2759"/>
<dbReference type="STRING" id="931890.G8JT92"/>
<comment type="subcellular location">
    <subcellularLocation>
        <location evidence="1 10">Endoplasmic reticulum membrane</location>
        <topology evidence="1 10">Multi-pass membrane protein</topology>
    </subcellularLocation>
    <subcellularLocation>
        <location evidence="10">Golgi apparatus membrane</location>
        <topology evidence="10">Multi-pass membrane protein</topology>
    </subcellularLocation>
</comment>
<organism evidence="11 12">
    <name type="scientific">Eremothecium cymbalariae (strain CBS 270.75 / DBVPG 7215 / KCTC 17166 / NRRL Y-17582)</name>
    <name type="common">Yeast</name>
    <dbReference type="NCBI Taxonomy" id="931890"/>
    <lineage>
        <taxon>Eukaryota</taxon>
        <taxon>Fungi</taxon>
        <taxon>Dikarya</taxon>
        <taxon>Ascomycota</taxon>
        <taxon>Saccharomycotina</taxon>
        <taxon>Saccharomycetes</taxon>
        <taxon>Saccharomycetales</taxon>
        <taxon>Saccharomycetaceae</taxon>
        <taxon>Eremothecium</taxon>
    </lineage>
</organism>
<dbReference type="PANTHER" id="PTHR14467">
    <property type="entry name" value="ARV1"/>
    <property type="match status" value="1"/>
</dbReference>
<dbReference type="Proteomes" id="UP000006790">
    <property type="component" value="Chromosome 4"/>
</dbReference>
<accession>G8JT92</accession>
<dbReference type="GO" id="GO:0032541">
    <property type="term" value="C:cortical endoplasmic reticulum"/>
    <property type="evidence" value="ECO:0007669"/>
    <property type="project" value="TreeGrafter"/>
</dbReference>
<keyword evidence="10" id="KW-0746">Sphingolipid metabolism</keyword>
<evidence type="ECO:0000256" key="9">
    <source>
        <dbReference type="ARBA" id="ARBA00023136"/>
    </source>
</evidence>
<dbReference type="OMA" id="VYLTWAY"/>
<keyword evidence="4 10" id="KW-0812">Transmembrane</keyword>
<dbReference type="KEGG" id="erc:Ecym_4168"/>
<dbReference type="GO" id="GO:0006665">
    <property type="term" value="P:sphingolipid metabolic process"/>
    <property type="evidence" value="ECO:0007669"/>
    <property type="project" value="UniProtKB-UniRule"/>
</dbReference>
<evidence type="ECO:0000256" key="2">
    <source>
        <dbReference type="ARBA" id="ARBA00009187"/>
    </source>
</evidence>
<gene>
    <name evidence="11" type="ordered locus">Ecym_4168</name>
</gene>
<evidence type="ECO:0000256" key="10">
    <source>
        <dbReference type="RuleBase" id="RU368065"/>
    </source>
</evidence>
<evidence type="ECO:0000313" key="12">
    <source>
        <dbReference type="Proteomes" id="UP000006790"/>
    </source>
</evidence>
<dbReference type="FunCoup" id="G8JT92">
    <property type="interactions" value="37"/>
</dbReference>
<evidence type="ECO:0000256" key="7">
    <source>
        <dbReference type="ARBA" id="ARBA00023055"/>
    </source>
</evidence>
<evidence type="ECO:0000256" key="5">
    <source>
        <dbReference type="ARBA" id="ARBA00022824"/>
    </source>
</evidence>
<keyword evidence="6 10" id="KW-1133">Transmembrane helix</keyword>
<evidence type="ECO:0000256" key="1">
    <source>
        <dbReference type="ARBA" id="ARBA00004477"/>
    </source>
</evidence>
<keyword evidence="10" id="KW-0333">Golgi apparatus</keyword>
<feature type="transmembrane region" description="Helical" evidence="10">
    <location>
        <begin position="103"/>
        <end position="119"/>
    </location>
</feature>
<dbReference type="GO" id="GO:0005789">
    <property type="term" value="C:endoplasmic reticulum membrane"/>
    <property type="evidence" value="ECO:0007669"/>
    <property type="project" value="UniProtKB-SubCell"/>
</dbReference>
<keyword evidence="12" id="KW-1185">Reference proteome</keyword>
<dbReference type="RefSeq" id="XP_003646062.1">
    <property type="nucleotide sequence ID" value="XM_003646014.1"/>
</dbReference>
<comment type="caution">
    <text evidence="10">Lacks conserved residue(s) required for the propagation of feature annotation.</text>
</comment>
<proteinExistence type="inferred from homology"/>
<evidence type="ECO:0000256" key="8">
    <source>
        <dbReference type="ARBA" id="ARBA00023098"/>
    </source>
</evidence>
<reference evidence="12" key="1">
    <citation type="journal article" date="2012" name="G3 (Bethesda)">
        <title>Pichia sorbitophila, an interspecies yeast hybrid reveals early steps of genome resolution following polyploidization.</title>
        <authorList>
            <person name="Leh Louis V."/>
            <person name="Despons L."/>
            <person name="Friedrich A."/>
            <person name="Martin T."/>
            <person name="Durrens P."/>
            <person name="Casaregola S."/>
            <person name="Neuveglise C."/>
            <person name="Fairhead C."/>
            <person name="Marck C."/>
            <person name="Cruz J.A."/>
            <person name="Straub M.L."/>
            <person name="Kugler V."/>
            <person name="Sacerdot C."/>
            <person name="Uzunov Z."/>
            <person name="Thierry A."/>
            <person name="Weiss S."/>
            <person name="Bleykasten C."/>
            <person name="De Montigny J."/>
            <person name="Jacques N."/>
            <person name="Jung P."/>
            <person name="Lemaire M."/>
            <person name="Mallet S."/>
            <person name="Morel G."/>
            <person name="Richard G.F."/>
            <person name="Sarkar A."/>
            <person name="Savel G."/>
            <person name="Schacherer J."/>
            <person name="Seret M.L."/>
            <person name="Talla E."/>
            <person name="Samson G."/>
            <person name="Jubin C."/>
            <person name="Poulain J."/>
            <person name="Vacherie B."/>
            <person name="Barbe V."/>
            <person name="Pelletier E."/>
            <person name="Sherman D.J."/>
            <person name="Westhof E."/>
            <person name="Weissenbach J."/>
            <person name="Baret P.V."/>
            <person name="Wincker P."/>
            <person name="Gaillardin C."/>
            <person name="Dujon B."/>
            <person name="Souciet J.L."/>
        </authorList>
    </citation>
    <scope>NUCLEOTIDE SEQUENCE [LARGE SCALE GENOMIC DNA]</scope>
    <source>
        <strain evidence="12">CBS 270.75 / DBVPG 7215 / KCTC 17166 / NRRL Y-17582</strain>
    </source>
</reference>
<dbReference type="PANTHER" id="PTHR14467:SF0">
    <property type="entry name" value="PROTEIN ARV1"/>
    <property type="match status" value="1"/>
</dbReference>
<name>G8JT92_ERECY</name>
<comment type="similarity">
    <text evidence="2 10">Belongs to the ARV1 family.</text>
</comment>
<dbReference type="EMBL" id="CP002500">
    <property type="protein sequence ID" value="AET39245.1"/>
    <property type="molecule type" value="Genomic_DNA"/>
</dbReference>
<evidence type="ECO:0000313" key="11">
    <source>
        <dbReference type="EMBL" id="AET39245.1"/>
    </source>
</evidence>
<dbReference type="GO" id="GO:0016125">
    <property type="term" value="P:sterol metabolic process"/>
    <property type="evidence" value="ECO:0007669"/>
    <property type="project" value="UniProtKB-UniRule"/>
</dbReference>